<feature type="signal peptide" evidence="2">
    <location>
        <begin position="1"/>
        <end position="18"/>
    </location>
</feature>
<sequence length="493" mass="57471">MNILLYILFTFTFMQFEMEPEKLSIKFKEKAKRERVTNCNIFRQSSDVEEPPVSARSDEFYNNKDYDHNDENDCNYSDCECYKSKINKNLKRKNSKKFKRNRLDLKECLHKNKLNLHKNNKDNCTLITKVYANEITIKYVCDSSTSSFVLPVVDDAIYTMNCRITNKQNGNNLESTYKESVKSMINIKNKQKKGRKKIRCKNTKNIHKKKYYKKLESTETISSSFDGNNFSNNGNSHNLENKKNKNSGNCQNYNDPISILEDEFIKEGDVFLNENKNDVFYDQNDFILEGESKCKNVVNNLNNDQKTFEEMNGMINKEKFFNEFKLDSNINTTLQENKVNDKIQNNVTNYNYNSNNVRNDPKRVKSHEEIMEMCNQFFTNMRNYKINNTPNSMNVNDNPSVNNNVADNNPSVNNNVADNNPSANTLTANKPNNNITDNNHNIYKNDINPQVNDKIVKNHNIPYNTDQNSYNTFNNITRASDGSIIIKYTPVDD</sequence>
<feature type="region of interest" description="Disordered" evidence="1">
    <location>
        <begin position="226"/>
        <end position="249"/>
    </location>
</feature>
<dbReference type="Proteomes" id="UP000192758">
    <property type="component" value="Unassembled WGS sequence"/>
</dbReference>
<keyword evidence="2" id="KW-0732">Signal</keyword>
<organism evidence="3 4">
    <name type="scientific">Ecytonucleospora hepatopenaei</name>
    <dbReference type="NCBI Taxonomy" id="646526"/>
    <lineage>
        <taxon>Eukaryota</taxon>
        <taxon>Fungi</taxon>
        <taxon>Fungi incertae sedis</taxon>
        <taxon>Microsporidia</taxon>
        <taxon>Enterocytozoonidae</taxon>
        <taxon>Ecytonucleospora</taxon>
    </lineage>
</organism>
<evidence type="ECO:0000256" key="1">
    <source>
        <dbReference type="SAM" id="MobiDB-lite"/>
    </source>
</evidence>
<evidence type="ECO:0000313" key="3">
    <source>
        <dbReference type="EMBL" id="OQS54420.1"/>
    </source>
</evidence>
<feature type="compositionally biased region" description="Low complexity" evidence="1">
    <location>
        <begin position="226"/>
        <end position="236"/>
    </location>
</feature>
<evidence type="ECO:0000313" key="4">
    <source>
        <dbReference type="Proteomes" id="UP000192758"/>
    </source>
</evidence>
<dbReference type="VEuPathDB" id="MicrosporidiaDB:EHP00_1914"/>
<reference evidence="3 4" key="1">
    <citation type="journal article" date="2017" name="Environ. Microbiol.">
        <title>Decay of the glycolytic pathway and adaptation to intranuclear parasitism within Enterocytozoonidae microsporidia.</title>
        <authorList>
            <person name="Wiredu Boakye D."/>
            <person name="Jaroenlak P."/>
            <person name="Prachumwat A."/>
            <person name="Williams T.A."/>
            <person name="Bateman K.S."/>
            <person name="Itsathitphaisarn O."/>
            <person name="Sritunyalucksana K."/>
            <person name="Paszkiewicz K.H."/>
            <person name="Moore K.A."/>
            <person name="Stentiford G.D."/>
            <person name="Williams B.A."/>
        </authorList>
    </citation>
    <scope>NUCLEOTIDE SEQUENCE [LARGE SCALE GENOMIC DNA]</scope>
    <source>
        <strain evidence="3 4">TH1</strain>
    </source>
</reference>
<feature type="chain" id="PRO_5012822640" evidence="2">
    <location>
        <begin position="19"/>
        <end position="493"/>
    </location>
</feature>
<dbReference type="AlphaFoldDB" id="A0A1W0E5A5"/>
<accession>A0A1W0E5A5</accession>
<comment type="caution">
    <text evidence="3">The sequence shown here is derived from an EMBL/GenBank/DDBJ whole genome shotgun (WGS) entry which is preliminary data.</text>
</comment>
<gene>
    <name evidence="3" type="ORF">EHP00_1914</name>
</gene>
<proteinExistence type="predicted"/>
<protein>
    <submittedName>
        <fullName evidence="3">Uncharacterized protein</fullName>
    </submittedName>
</protein>
<name>A0A1W0E5A5_9MICR</name>
<keyword evidence="4" id="KW-1185">Reference proteome</keyword>
<evidence type="ECO:0000256" key="2">
    <source>
        <dbReference type="SAM" id="SignalP"/>
    </source>
</evidence>
<dbReference type="EMBL" id="MNPJ01000020">
    <property type="protein sequence ID" value="OQS54420.1"/>
    <property type="molecule type" value="Genomic_DNA"/>
</dbReference>